<evidence type="ECO:0000313" key="2">
    <source>
        <dbReference type="EMBL" id="GAJ24489.1"/>
    </source>
</evidence>
<proteinExistence type="predicted"/>
<dbReference type="EMBL" id="BARW01036080">
    <property type="protein sequence ID" value="GAJ24489.1"/>
    <property type="molecule type" value="Genomic_DNA"/>
</dbReference>
<feature type="non-terminal residue" evidence="2">
    <location>
        <position position="142"/>
    </location>
</feature>
<sequence>MKICFISDPQSVHIQRWAAAFAGKGHEVYLMWSRTFPIKGVKMIQVDLQLSHVTIAPLRWYLLLKNTLKRRWILHKLQPDIVHVHELTWGWANLGFWKMHNLVVSTWGADILAEGQTTLDEFSKRFLMKQASVITATTHFLG</sequence>
<dbReference type="Gene3D" id="3.40.50.2000">
    <property type="entry name" value="Glycogen Phosphorylase B"/>
    <property type="match status" value="1"/>
</dbReference>
<organism evidence="2">
    <name type="scientific">marine sediment metagenome</name>
    <dbReference type="NCBI Taxonomy" id="412755"/>
    <lineage>
        <taxon>unclassified sequences</taxon>
        <taxon>metagenomes</taxon>
        <taxon>ecological metagenomes</taxon>
    </lineage>
</organism>
<accession>X1V474</accession>
<gene>
    <name evidence="2" type="ORF">S12H4_56109</name>
</gene>
<comment type="caution">
    <text evidence="2">The sequence shown here is derived from an EMBL/GenBank/DDBJ whole genome shotgun (WGS) entry which is preliminary data.</text>
</comment>
<feature type="domain" description="Glycosyltransferase subfamily 4-like N-terminal" evidence="1">
    <location>
        <begin position="2"/>
        <end position="137"/>
    </location>
</feature>
<dbReference type="SUPFAM" id="SSF53756">
    <property type="entry name" value="UDP-Glycosyltransferase/glycogen phosphorylase"/>
    <property type="match status" value="1"/>
</dbReference>
<dbReference type="InterPro" id="IPR028098">
    <property type="entry name" value="Glyco_trans_4-like_N"/>
</dbReference>
<evidence type="ECO:0000259" key="1">
    <source>
        <dbReference type="Pfam" id="PF13477"/>
    </source>
</evidence>
<name>X1V474_9ZZZZ</name>
<reference evidence="2" key="1">
    <citation type="journal article" date="2014" name="Front. Microbiol.">
        <title>High frequency of phylogenetically diverse reductive dehalogenase-homologous genes in deep subseafloor sedimentary metagenomes.</title>
        <authorList>
            <person name="Kawai M."/>
            <person name="Futagami T."/>
            <person name="Toyoda A."/>
            <person name="Takaki Y."/>
            <person name="Nishi S."/>
            <person name="Hori S."/>
            <person name="Arai W."/>
            <person name="Tsubouchi T."/>
            <person name="Morono Y."/>
            <person name="Uchiyama I."/>
            <person name="Ito T."/>
            <person name="Fujiyama A."/>
            <person name="Inagaki F."/>
            <person name="Takami H."/>
        </authorList>
    </citation>
    <scope>NUCLEOTIDE SEQUENCE</scope>
    <source>
        <strain evidence="2">Expedition CK06-06</strain>
    </source>
</reference>
<dbReference type="AlphaFoldDB" id="X1V474"/>
<protein>
    <recommendedName>
        <fullName evidence="1">Glycosyltransferase subfamily 4-like N-terminal domain-containing protein</fullName>
    </recommendedName>
</protein>
<dbReference type="Pfam" id="PF13477">
    <property type="entry name" value="Glyco_trans_4_2"/>
    <property type="match status" value="1"/>
</dbReference>